<dbReference type="InterPro" id="IPR010982">
    <property type="entry name" value="Lambda_DNA-bd_dom_sf"/>
</dbReference>
<reference evidence="4" key="1">
    <citation type="submission" date="2023-06" db="EMBL/GenBank/DDBJ databases">
        <authorList>
            <person name="Jiang Y."/>
            <person name="Liu Q."/>
        </authorList>
    </citation>
    <scope>NUCLEOTIDE SEQUENCE</scope>
    <source>
        <strain evidence="4">CGMCC 1.12090</strain>
    </source>
</reference>
<feature type="compositionally biased region" description="Basic residues" evidence="2">
    <location>
        <begin position="177"/>
        <end position="190"/>
    </location>
</feature>
<feature type="region of interest" description="Disordered" evidence="2">
    <location>
        <begin position="162"/>
        <end position="190"/>
    </location>
</feature>
<dbReference type="InterPro" id="IPR050807">
    <property type="entry name" value="TransReg_Diox_bact_type"/>
</dbReference>
<proteinExistence type="predicted"/>
<evidence type="ECO:0000259" key="3">
    <source>
        <dbReference type="PROSITE" id="PS50943"/>
    </source>
</evidence>
<dbReference type="RefSeq" id="WP_301812080.1">
    <property type="nucleotide sequence ID" value="NZ_JAUJZH010000014.1"/>
</dbReference>
<evidence type="ECO:0000313" key="4">
    <source>
        <dbReference type="EMBL" id="MDO1534422.1"/>
    </source>
</evidence>
<dbReference type="Proteomes" id="UP001169027">
    <property type="component" value="Unassembled WGS sequence"/>
</dbReference>
<dbReference type="InterPro" id="IPR001387">
    <property type="entry name" value="Cro/C1-type_HTH"/>
</dbReference>
<dbReference type="PANTHER" id="PTHR46797">
    <property type="entry name" value="HTH-TYPE TRANSCRIPTIONAL REGULATOR"/>
    <property type="match status" value="1"/>
</dbReference>
<protein>
    <submittedName>
        <fullName evidence="4">Helix-turn-helix transcriptional regulator</fullName>
    </submittedName>
</protein>
<dbReference type="SMART" id="SM00530">
    <property type="entry name" value="HTH_XRE"/>
    <property type="match status" value="2"/>
</dbReference>
<dbReference type="Pfam" id="PF01381">
    <property type="entry name" value="HTH_3"/>
    <property type="match status" value="1"/>
</dbReference>
<dbReference type="PANTHER" id="PTHR46797:SF1">
    <property type="entry name" value="METHYLPHOSPHONATE SYNTHASE"/>
    <property type="match status" value="1"/>
</dbReference>
<evidence type="ECO:0000256" key="2">
    <source>
        <dbReference type="SAM" id="MobiDB-lite"/>
    </source>
</evidence>
<accession>A0ABT8S869</accession>
<dbReference type="PROSITE" id="PS50943">
    <property type="entry name" value="HTH_CROC1"/>
    <property type="match status" value="2"/>
</dbReference>
<dbReference type="CDD" id="cd00093">
    <property type="entry name" value="HTH_XRE"/>
    <property type="match status" value="2"/>
</dbReference>
<evidence type="ECO:0000256" key="1">
    <source>
        <dbReference type="ARBA" id="ARBA00023125"/>
    </source>
</evidence>
<feature type="domain" description="HTH cro/C1-type" evidence="3">
    <location>
        <begin position="100"/>
        <end position="154"/>
    </location>
</feature>
<name>A0ABT8S869_9BURK</name>
<organism evidence="4 5">
    <name type="scientific">Variovorax ginsengisoli</name>
    <dbReference type="NCBI Taxonomy" id="363844"/>
    <lineage>
        <taxon>Bacteria</taxon>
        <taxon>Pseudomonadati</taxon>
        <taxon>Pseudomonadota</taxon>
        <taxon>Betaproteobacteria</taxon>
        <taxon>Burkholderiales</taxon>
        <taxon>Comamonadaceae</taxon>
        <taxon>Variovorax</taxon>
    </lineage>
</organism>
<sequence>MLASAVRRERTAQGFTQEDFARHIGMDRGYMGGVERGEHNLTFGKLMDVLEGLRTPPAVFFREIRLPDDTTEASRRSAGKPLALSRSPDASSAQILGEAVAHERRRAGFTQEEFAYHAGFERSYVSSVECGRRNPRFTQLIRILKGLAIEPADFFRHFRWPNPHASQPSAPREALRHGPRAKATKAIKAN</sequence>
<keyword evidence="5" id="KW-1185">Reference proteome</keyword>
<dbReference type="EMBL" id="JAUKVY010000014">
    <property type="protein sequence ID" value="MDO1534422.1"/>
    <property type="molecule type" value="Genomic_DNA"/>
</dbReference>
<dbReference type="SUPFAM" id="SSF47413">
    <property type="entry name" value="lambda repressor-like DNA-binding domains"/>
    <property type="match status" value="2"/>
</dbReference>
<keyword evidence="1" id="KW-0238">DNA-binding</keyword>
<dbReference type="Pfam" id="PF13560">
    <property type="entry name" value="HTH_31"/>
    <property type="match status" value="1"/>
</dbReference>
<comment type="caution">
    <text evidence="4">The sequence shown here is derived from an EMBL/GenBank/DDBJ whole genome shotgun (WGS) entry which is preliminary data.</text>
</comment>
<evidence type="ECO:0000313" key="5">
    <source>
        <dbReference type="Proteomes" id="UP001169027"/>
    </source>
</evidence>
<dbReference type="Gene3D" id="1.10.260.40">
    <property type="entry name" value="lambda repressor-like DNA-binding domains"/>
    <property type="match status" value="2"/>
</dbReference>
<feature type="domain" description="HTH cro/C1-type" evidence="3">
    <location>
        <begin position="6"/>
        <end position="60"/>
    </location>
</feature>
<gene>
    <name evidence="4" type="ORF">Q2T77_19205</name>
</gene>